<keyword evidence="3" id="KW-1185">Reference proteome</keyword>
<dbReference type="PATRIC" id="fig|525365.8.peg.2015"/>
<organism evidence="2 3">
    <name type="scientific">Lactobacillus ultunensis DSM 16047</name>
    <dbReference type="NCBI Taxonomy" id="525365"/>
    <lineage>
        <taxon>Bacteria</taxon>
        <taxon>Bacillati</taxon>
        <taxon>Bacillota</taxon>
        <taxon>Bacilli</taxon>
        <taxon>Lactobacillales</taxon>
        <taxon>Lactobacillaceae</taxon>
        <taxon>Lactobacillus</taxon>
    </lineage>
</organism>
<evidence type="ECO:0000313" key="3">
    <source>
        <dbReference type="Proteomes" id="UP000005583"/>
    </source>
</evidence>
<feature type="transmembrane region" description="Helical" evidence="1">
    <location>
        <begin position="51"/>
        <end position="74"/>
    </location>
</feature>
<keyword evidence="1" id="KW-0472">Membrane</keyword>
<feature type="transmembrane region" description="Helical" evidence="1">
    <location>
        <begin position="238"/>
        <end position="259"/>
    </location>
</feature>
<comment type="caution">
    <text evidence="2">The sequence shown here is derived from an EMBL/GenBank/DDBJ whole genome shotgun (WGS) entry which is preliminary data.</text>
</comment>
<keyword evidence="1" id="KW-0812">Transmembrane</keyword>
<feature type="transmembrane region" description="Helical" evidence="1">
    <location>
        <begin position="21"/>
        <end position="39"/>
    </location>
</feature>
<reference evidence="2 3" key="1">
    <citation type="submission" date="2009-01" db="EMBL/GenBank/DDBJ databases">
        <authorList>
            <person name="Qin X."/>
            <person name="Bachman B."/>
            <person name="Battles P."/>
            <person name="Bell A."/>
            <person name="Bess C."/>
            <person name="Bickham C."/>
            <person name="Chaboub L."/>
            <person name="Chen D."/>
            <person name="Coyle M."/>
            <person name="Deiros D.R."/>
            <person name="Dinh H."/>
            <person name="Forbes L."/>
            <person name="Fowler G."/>
            <person name="Francisco L."/>
            <person name="Fu Q."/>
            <person name="Gubbala S."/>
            <person name="Hale W."/>
            <person name="Han Y."/>
            <person name="Hemphill L."/>
            <person name="Highlander S.K."/>
            <person name="Hirani K."/>
            <person name="Hogues M."/>
            <person name="Jackson L."/>
            <person name="Jakkamsetti A."/>
            <person name="Javaid M."/>
            <person name="Jiang H."/>
            <person name="Korchina V."/>
            <person name="Kovar C."/>
            <person name="Lara F."/>
            <person name="Lee S."/>
            <person name="Mata R."/>
            <person name="Mathew T."/>
            <person name="Moen C."/>
            <person name="Morales K."/>
            <person name="Munidasa M."/>
            <person name="Nazareth L."/>
            <person name="Ngo R."/>
            <person name="Nguyen L."/>
            <person name="Okwuonu G."/>
            <person name="Ongeri F."/>
            <person name="Patil S."/>
            <person name="Petrosino J."/>
            <person name="Pham C."/>
            <person name="Pham P."/>
            <person name="Pu L.-L."/>
            <person name="Puazo M."/>
            <person name="Raj R."/>
            <person name="Reid J."/>
            <person name="Rouhana J."/>
            <person name="Saada N."/>
            <person name="Shang Y."/>
            <person name="Simmons D."/>
            <person name="Thornton R."/>
            <person name="Warren J."/>
            <person name="Weissenberger G."/>
            <person name="Zhang J."/>
            <person name="Zhang L."/>
            <person name="Zhou C."/>
            <person name="Zhu D."/>
            <person name="Muzny D."/>
            <person name="Worley K."/>
            <person name="Gibbs R."/>
        </authorList>
    </citation>
    <scope>NUCLEOTIDE SEQUENCE [LARGE SCALE GENOMIC DNA]</scope>
    <source>
        <strain evidence="2 3">DSM 16047</strain>
    </source>
</reference>
<proteinExistence type="predicted"/>
<gene>
    <name evidence="2" type="ORF">HMPREF0548_1923</name>
</gene>
<dbReference type="eggNOG" id="ENOG50318D4">
    <property type="taxonomic scope" value="Bacteria"/>
</dbReference>
<evidence type="ECO:0000313" key="2">
    <source>
        <dbReference type="EMBL" id="EEJ71191.1"/>
    </source>
</evidence>
<protein>
    <submittedName>
        <fullName evidence="2">Uncharacterized protein</fullName>
    </submittedName>
</protein>
<dbReference type="HOGENOM" id="CLU_1003977_0_0_9"/>
<evidence type="ECO:0000256" key="1">
    <source>
        <dbReference type="SAM" id="Phobius"/>
    </source>
</evidence>
<dbReference type="EMBL" id="ACGU01000108">
    <property type="protein sequence ID" value="EEJ71191.1"/>
    <property type="molecule type" value="Genomic_DNA"/>
</dbReference>
<keyword evidence="1" id="KW-1133">Transmembrane helix</keyword>
<dbReference type="STRING" id="525365.HMPREF0548_1923"/>
<sequence>MKMIDYYKKAWKVTGTLEKYQYFRLVSIAWVLLLAFAILDSIFTGFAGMSLGGIIENIIELIIIVPIICILAYADIRFFPWAKVNLNPHKNMSIIEDMKDGARQEYEDTLNEGPRQYSTYDISSETKMENVPEDVPTDVPYSVRQQLKAKYGSNYDIYRNNGNSNATPADVFDQTRGDIKRKYGDQYDVYAKRPTVQRPRTTYFLTKKYYQESYLEFKLRLKTNQIAGALEVLFVRMIMFPVFNFMFNFMIFWPLAFLIGPYKMRSDVKATFGQVRK</sequence>
<dbReference type="AlphaFoldDB" id="C2EQH7"/>
<name>C2EQH7_9LACO</name>
<accession>C2EQH7</accession>
<dbReference type="Proteomes" id="UP000005583">
    <property type="component" value="Unassembled WGS sequence"/>
</dbReference>